<evidence type="ECO:0000313" key="3">
    <source>
        <dbReference type="Proteomes" id="UP000002216"/>
    </source>
</evidence>
<feature type="chain" id="PRO_5002979579" description="DUF5666 domain-containing protein" evidence="1">
    <location>
        <begin position="36"/>
        <end position="204"/>
    </location>
</feature>
<dbReference type="RefSeq" id="WP_015773295.1">
    <property type="nucleotide sequence ID" value="NC_013173.1"/>
</dbReference>
<dbReference type="HOGENOM" id="CLU_117183_0_0_7"/>
<dbReference type="AlphaFoldDB" id="C7LQW8"/>
<evidence type="ECO:0000313" key="2">
    <source>
        <dbReference type="EMBL" id="ACU89197.1"/>
    </source>
</evidence>
<dbReference type="OrthoDB" id="6868511at2"/>
<dbReference type="KEGG" id="dba:Dbac_1089"/>
<keyword evidence="3" id="KW-1185">Reference proteome</keyword>
<dbReference type="Proteomes" id="UP000002216">
    <property type="component" value="Chromosome"/>
</dbReference>
<organism evidence="2 3">
    <name type="scientific">Desulfomicrobium baculatum (strain DSM 4028 / VKM B-1378 / X)</name>
    <name type="common">Desulfovibrio baculatus</name>
    <dbReference type="NCBI Taxonomy" id="525897"/>
    <lineage>
        <taxon>Bacteria</taxon>
        <taxon>Pseudomonadati</taxon>
        <taxon>Thermodesulfobacteriota</taxon>
        <taxon>Desulfovibrionia</taxon>
        <taxon>Desulfovibrionales</taxon>
        <taxon>Desulfomicrobiaceae</taxon>
        <taxon>Desulfomicrobium</taxon>
    </lineage>
</organism>
<feature type="signal peptide" evidence="1">
    <location>
        <begin position="1"/>
        <end position="35"/>
    </location>
</feature>
<dbReference type="eggNOG" id="ENOG50333P7">
    <property type="taxonomic scope" value="Bacteria"/>
</dbReference>
<accession>C7LQW8</accession>
<sequence>MIDTNSFCSHRSIALCALPFALLCFLFLAPVQASASSATVYVEGVPGGVIVHTEEVTAKVMEIDHAKRTVTLQSPDGETFAAKVGEGAVNFDQVAVGDMVNVTLTEELVVFLDEEGAAPVDSSSAALATAPKGAQPGGLVAATNQVTGTVTAIDHEQRTATLQFKDGSTKTLPVRDDIDLTLRKVGDQVVFRLTEKLAISVEKP</sequence>
<reference evidence="2 3" key="1">
    <citation type="journal article" date="2009" name="Stand. Genomic Sci.">
        <title>Complete genome sequence of Desulfomicrobium baculatum type strain (X).</title>
        <authorList>
            <person name="Copeland A."/>
            <person name="Spring S."/>
            <person name="Goker M."/>
            <person name="Schneider S."/>
            <person name="Lapidus A."/>
            <person name="Del Rio T.G."/>
            <person name="Tice H."/>
            <person name="Cheng J.F."/>
            <person name="Chen F."/>
            <person name="Nolan M."/>
            <person name="Bruce D."/>
            <person name="Goodwin L."/>
            <person name="Pitluck S."/>
            <person name="Ivanova N."/>
            <person name="Mavrommatis K."/>
            <person name="Ovchinnikova G."/>
            <person name="Pati A."/>
            <person name="Chen A."/>
            <person name="Palaniappan K."/>
            <person name="Land M."/>
            <person name="Hauser L."/>
            <person name="Chang Y.J."/>
            <person name="Jeffries C.C."/>
            <person name="Meincke L."/>
            <person name="Sims D."/>
            <person name="Brettin T."/>
            <person name="Detter J.C."/>
            <person name="Han C."/>
            <person name="Chain P."/>
            <person name="Bristow J."/>
            <person name="Eisen J.A."/>
            <person name="Markowitz V."/>
            <person name="Hugenholtz P."/>
            <person name="Kyrpides N.C."/>
            <person name="Klenk H.P."/>
            <person name="Lucas S."/>
        </authorList>
    </citation>
    <scope>NUCLEOTIDE SEQUENCE [LARGE SCALE GENOMIC DNA]</scope>
    <source>
        <strain evidence="3">DSM 4028 / VKM B-1378 / X</strain>
    </source>
</reference>
<evidence type="ECO:0000256" key="1">
    <source>
        <dbReference type="SAM" id="SignalP"/>
    </source>
</evidence>
<name>C7LQW8_DESBD</name>
<proteinExistence type="predicted"/>
<evidence type="ECO:0008006" key="4">
    <source>
        <dbReference type="Google" id="ProtNLM"/>
    </source>
</evidence>
<protein>
    <recommendedName>
        <fullName evidence="4">DUF5666 domain-containing protein</fullName>
    </recommendedName>
</protein>
<gene>
    <name evidence="2" type="ordered locus">Dbac_1089</name>
</gene>
<keyword evidence="1" id="KW-0732">Signal</keyword>
<dbReference type="STRING" id="525897.Dbac_1089"/>
<dbReference type="EMBL" id="CP001629">
    <property type="protein sequence ID" value="ACU89197.1"/>
    <property type="molecule type" value="Genomic_DNA"/>
</dbReference>